<keyword evidence="2" id="KW-0378">Hydrolase</keyword>
<organism evidence="4 5">
    <name type="scientific">Phormidium yuhuli AB48</name>
    <dbReference type="NCBI Taxonomy" id="2940671"/>
    <lineage>
        <taxon>Bacteria</taxon>
        <taxon>Bacillati</taxon>
        <taxon>Cyanobacteriota</taxon>
        <taxon>Cyanophyceae</taxon>
        <taxon>Oscillatoriophycideae</taxon>
        <taxon>Oscillatoriales</taxon>
        <taxon>Oscillatoriaceae</taxon>
        <taxon>Phormidium</taxon>
        <taxon>Phormidium yuhuli</taxon>
    </lineage>
</organism>
<feature type="domain" description="Peptidase C-terminal archaeal/bacterial" evidence="3">
    <location>
        <begin position="395"/>
        <end position="459"/>
    </location>
</feature>
<dbReference type="PRINTS" id="PR00834">
    <property type="entry name" value="PROTEASES2C"/>
</dbReference>
<gene>
    <name evidence="4" type="ORF">NEA10_14545</name>
</gene>
<dbReference type="PANTHER" id="PTHR43343">
    <property type="entry name" value="PEPTIDASE S12"/>
    <property type="match status" value="1"/>
</dbReference>
<dbReference type="Pfam" id="PF04151">
    <property type="entry name" value="PPC"/>
    <property type="match status" value="2"/>
</dbReference>
<protein>
    <submittedName>
        <fullName evidence="4">DVUA0089 family protein</fullName>
    </submittedName>
</protein>
<evidence type="ECO:0000313" key="5">
    <source>
        <dbReference type="Proteomes" id="UP001056708"/>
    </source>
</evidence>
<feature type="domain" description="Peptidase C-terminal archaeal/bacterial" evidence="3">
    <location>
        <begin position="278"/>
        <end position="340"/>
    </location>
</feature>
<dbReference type="Gene3D" id="2.40.10.120">
    <property type="match status" value="1"/>
</dbReference>
<evidence type="ECO:0000256" key="2">
    <source>
        <dbReference type="ARBA" id="ARBA00022801"/>
    </source>
</evidence>
<dbReference type="InterPro" id="IPR007280">
    <property type="entry name" value="Peptidase_C_arc/bac"/>
</dbReference>
<dbReference type="SUPFAM" id="SSF50494">
    <property type="entry name" value="Trypsin-like serine proteases"/>
    <property type="match status" value="1"/>
</dbReference>
<evidence type="ECO:0000256" key="1">
    <source>
        <dbReference type="ARBA" id="ARBA00022670"/>
    </source>
</evidence>
<dbReference type="InterPro" id="IPR001940">
    <property type="entry name" value="Peptidase_S1C"/>
</dbReference>
<keyword evidence="5" id="KW-1185">Reference proteome</keyword>
<dbReference type="InterPro" id="IPR051201">
    <property type="entry name" value="Chloro_Bact_Ser_Proteases"/>
</dbReference>
<evidence type="ECO:0000259" key="3">
    <source>
        <dbReference type="Pfam" id="PF04151"/>
    </source>
</evidence>
<accession>A0ABY5ALH4</accession>
<dbReference type="RefSeq" id="WP_252661690.1">
    <property type="nucleotide sequence ID" value="NZ_CP098611.1"/>
</dbReference>
<dbReference type="Gene3D" id="2.60.120.380">
    <property type="match status" value="2"/>
</dbReference>
<dbReference type="Proteomes" id="UP001056708">
    <property type="component" value="Chromosome"/>
</dbReference>
<dbReference type="Pfam" id="PF13365">
    <property type="entry name" value="Trypsin_2"/>
    <property type="match status" value="1"/>
</dbReference>
<proteinExistence type="predicted"/>
<sequence length="475" mass="50717">MSPFWFRYGISSLLTAGLLTGVVAPIPQLAPRGAIAQNQDEQTNIRVYDQASPAVVAIIAGNSSGSGSIITPDGLILTNAHVVQEAAGRSVRVRLSNGQEYTADILGYDPAGQDLAALRIRNASNLPTIQIARPESVRVGQRAFAIGSPFGLETTFTVGIISRIDPRDGTIQTDAAINPGNSGGPLLNSDGQMVGVNTAIFTVGREGGNIGIGFAIPITDVRPFLTAIDQGRGADTARAGSRLPGAQPPQAVQLDGAPIRGQLGSDSNMLPVDNSYFNAYSFEGRAGQTVVLNMTSNEFDAYLILLDSNGNSIAQDDDGGAGTDARIVSQLPANDTYIVLANSFRGGESGRYELTLTSQAGQQSRPQTSILLDEQGVLRTGDPMLPDDGSLYHEYQFEGRAGQLVTINLESSEFDTYLFLFDNQDNLIDQNDDINPGNTNSRLMLRLPYTGTYFVIVNSYDNTGRGRYRLTVEEN</sequence>
<dbReference type="EMBL" id="CP098611">
    <property type="protein sequence ID" value="USR90058.1"/>
    <property type="molecule type" value="Genomic_DNA"/>
</dbReference>
<keyword evidence="1" id="KW-0645">Protease</keyword>
<dbReference type="InterPro" id="IPR009003">
    <property type="entry name" value="Peptidase_S1_PA"/>
</dbReference>
<evidence type="ECO:0000313" key="4">
    <source>
        <dbReference type="EMBL" id="USR90058.1"/>
    </source>
</evidence>
<name>A0ABY5ALH4_9CYAN</name>
<reference evidence="4" key="1">
    <citation type="submission" date="2022-06" db="EMBL/GenBank/DDBJ databases">
        <title>Genome sequence of Phormidium yuhuli AB48 isolated from an industrial photobioreactor environment.</title>
        <authorList>
            <person name="Qiu Y."/>
            <person name="Noonan A.J.C."/>
            <person name="Dofher K."/>
            <person name="Koch M."/>
            <person name="Kieft B."/>
            <person name="Lin X."/>
            <person name="Ziels R.M."/>
            <person name="Hallam S.J."/>
        </authorList>
    </citation>
    <scope>NUCLEOTIDE SEQUENCE</scope>
    <source>
        <strain evidence="4">AB48</strain>
    </source>
</reference>
<dbReference type="PANTHER" id="PTHR43343:SF3">
    <property type="entry name" value="PROTEASE DO-LIKE 8, CHLOROPLASTIC"/>
    <property type="match status" value="1"/>
</dbReference>
<dbReference type="NCBIfam" id="NF038127">
    <property type="entry name" value="FDP_fam"/>
    <property type="match status" value="1"/>
</dbReference>